<feature type="non-terminal residue" evidence="3">
    <location>
        <position position="196"/>
    </location>
</feature>
<sequence>MFMFALTVSRFESKNIKEAMADTAWIEAMQEELHQFDRLDEGIDFEESFALVARLEAVRLFVAYAAHKLFPVYQMNIKTTFLNGPLKEEVVGTPVATKPLDADLSETSIDQTKYHSMVRELMYLTASRPNNVHATCYCARYQARLAEKHLKKVKDNKEKDKIKTKPDKINSKREAWKSQESSPTKLKPSQSQESIK</sequence>
<reference evidence="3" key="1">
    <citation type="journal article" date="2019" name="Sci. Rep.">
        <title>Draft genome of Tanacetum cinerariifolium, the natural source of mosquito coil.</title>
        <authorList>
            <person name="Yamashiro T."/>
            <person name="Shiraishi A."/>
            <person name="Satake H."/>
            <person name="Nakayama K."/>
        </authorList>
    </citation>
    <scope>NUCLEOTIDE SEQUENCE</scope>
</reference>
<proteinExistence type="predicted"/>
<comment type="caution">
    <text evidence="3">The sequence shown here is derived from an EMBL/GenBank/DDBJ whole genome shotgun (WGS) entry which is preliminary data.</text>
</comment>
<dbReference type="Pfam" id="PF07727">
    <property type="entry name" value="RVT_2"/>
    <property type="match status" value="1"/>
</dbReference>
<name>A0A699HSA6_TANCI</name>
<gene>
    <name evidence="3" type="ORF">Tci_439710</name>
</gene>
<feature type="region of interest" description="Disordered" evidence="1">
    <location>
        <begin position="152"/>
        <end position="196"/>
    </location>
</feature>
<dbReference type="PANTHER" id="PTHR11439:SF509">
    <property type="entry name" value="RNA-DIRECTED DNA POLYMERASE"/>
    <property type="match status" value="1"/>
</dbReference>
<feature type="domain" description="Reverse transcriptase Ty1/copia-type" evidence="2">
    <location>
        <begin position="41"/>
        <end position="91"/>
    </location>
</feature>
<protein>
    <submittedName>
        <fullName evidence="3">Gag-Pol polyprotein</fullName>
    </submittedName>
</protein>
<evidence type="ECO:0000259" key="2">
    <source>
        <dbReference type="Pfam" id="PF07727"/>
    </source>
</evidence>
<dbReference type="EMBL" id="BKCJ010199372">
    <property type="protein sequence ID" value="GEY67736.1"/>
    <property type="molecule type" value="Genomic_DNA"/>
</dbReference>
<dbReference type="PANTHER" id="PTHR11439">
    <property type="entry name" value="GAG-POL-RELATED RETROTRANSPOSON"/>
    <property type="match status" value="1"/>
</dbReference>
<feature type="compositionally biased region" description="Basic and acidic residues" evidence="1">
    <location>
        <begin position="152"/>
        <end position="177"/>
    </location>
</feature>
<dbReference type="InterPro" id="IPR013103">
    <property type="entry name" value="RVT_2"/>
</dbReference>
<dbReference type="AlphaFoldDB" id="A0A699HSA6"/>
<accession>A0A699HSA6</accession>
<organism evidence="3">
    <name type="scientific">Tanacetum cinerariifolium</name>
    <name type="common">Dalmatian daisy</name>
    <name type="synonym">Chrysanthemum cinerariifolium</name>
    <dbReference type="NCBI Taxonomy" id="118510"/>
    <lineage>
        <taxon>Eukaryota</taxon>
        <taxon>Viridiplantae</taxon>
        <taxon>Streptophyta</taxon>
        <taxon>Embryophyta</taxon>
        <taxon>Tracheophyta</taxon>
        <taxon>Spermatophyta</taxon>
        <taxon>Magnoliopsida</taxon>
        <taxon>eudicotyledons</taxon>
        <taxon>Gunneridae</taxon>
        <taxon>Pentapetalae</taxon>
        <taxon>asterids</taxon>
        <taxon>campanulids</taxon>
        <taxon>Asterales</taxon>
        <taxon>Asteraceae</taxon>
        <taxon>Asteroideae</taxon>
        <taxon>Anthemideae</taxon>
        <taxon>Anthemidinae</taxon>
        <taxon>Tanacetum</taxon>
    </lineage>
</organism>
<evidence type="ECO:0000313" key="3">
    <source>
        <dbReference type="EMBL" id="GEY67736.1"/>
    </source>
</evidence>
<evidence type="ECO:0000256" key="1">
    <source>
        <dbReference type="SAM" id="MobiDB-lite"/>
    </source>
</evidence>
<feature type="compositionally biased region" description="Polar residues" evidence="1">
    <location>
        <begin position="178"/>
        <end position="196"/>
    </location>
</feature>